<evidence type="ECO:0000259" key="6">
    <source>
        <dbReference type="PROSITE" id="PS50977"/>
    </source>
</evidence>
<dbReference type="AlphaFoldDB" id="A0A4R6KC26"/>
<dbReference type="InterPro" id="IPR009057">
    <property type="entry name" value="Homeodomain-like_sf"/>
</dbReference>
<organism evidence="7 8">
    <name type="scientific">Kribbella caucasensis</name>
    <dbReference type="NCBI Taxonomy" id="2512215"/>
    <lineage>
        <taxon>Bacteria</taxon>
        <taxon>Bacillati</taxon>
        <taxon>Actinomycetota</taxon>
        <taxon>Actinomycetes</taxon>
        <taxon>Propionibacteriales</taxon>
        <taxon>Kribbellaceae</taxon>
        <taxon>Kribbella</taxon>
    </lineage>
</organism>
<dbReference type="OrthoDB" id="9796019at2"/>
<dbReference type="InterPro" id="IPR001647">
    <property type="entry name" value="HTH_TetR"/>
</dbReference>
<sequence>MFASEREPPSAPRPGSETRTALEPEPGSARRGRPRNPEVEARIMQSAIGLLLERGFDKMTIDDVAAAAGVGKASIYRRWPGKAELAEDALAGLFDVQIPDPDTGTLRGDLEHAYRDTLAFAATPGGVEFIRLAVTEACRAPAAAAAYRRYLRHRADLTAAALDRARRRAEPVRADADAQLLVEWLAGVLIVRAITGQPMPAVEHAGALVDITLHGVTIRTRPDNPRNA</sequence>
<accession>A0A4R6KC26</accession>
<dbReference type="InterPro" id="IPR011075">
    <property type="entry name" value="TetR_C"/>
</dbReference>
<dbReference type="EMBL" id="SNWQ01000010">
    <property type="protein sequence ID" value="TDO46813.1"/>
    <property type="molecule type" value="Genomic_DNA"/>
</dbReference>
<dbReference type="PROSITE" id="PS50977">
    <property type="entry name" value="HTH_TETR_2"/>
    <property type="match status" value="1"/>
</dbReference>
<dbReference type="InterPro" id="IPR023772">
    <property type="entry name" value="DNA-bd_HTH_TetR-type_CS"/>
</dbReference>
<dbReference type="InterPro" id="IPR036271">
    <property type="entry name" value="Tet_transcr_reg_TetR-rel_C_sf"/>
</dbReference>
<protein>
    <submittedName>
        <fullName evidence="7">TetR family transcriptional regulator</fullName>
    </submittedName>
</protein>
<dbReference type="SUPFAM" id="SSF48498">
    <property type="entry name" value="Tetracyclin repressor-like, C-terminal domain"/>
    <property type="match status" value="1"/>
</dbReference>
<dbReference type="PANTHER" id="PTHR30055">
    <property type="entry name" value="HTH-TYPE TRANSCRIPTIONAL REGULATOR RUTR"/>
    <property type="match status" value="1"/>
</dbReference>
<keyword evidence="8" id="KW-1185">Reference proteome</keyword>
<evidence type="ECO:0000256" key="4">
    <source>
        <dbReference type="PROSITE-ProRule" id="PRU00335"/>
    </source>
</evidence>
<dbReference type="PANTHER" id="PTHR30055:SF148">
    <property type="entry name" value="TETR-FAMILY TRANSCRIPTIONAL REGULATOR"/>
    <property type="match status" value="1"/>
</dbReference>
<evidence type="ECO:0000313" key="7">
    <source>
        <dbReference type="EMBL" id="TDO46813.1"/>
    </source>
</evidence>
<gene>
    <name evidence="7" type="ORF">EV643_110196</name>
</gene>
<dbReference type="GO" id="GO:0000976">
    <property type="term" value="F:transcription cis-regulatory region binding"/>
    <property type="evidence" value="ECO:0007669"/>
    <property type="project" value="TreeGrafter"/>
</dbReference>
<keyword evidence="2 4" id="KW-0238">DNA-binding</keyword>
<evidence type="ECO:0000313" key="8">
    <source>
        <dbReference type="Proteomes" id="UP000295388"/>
    </source>
</evidence>
<reference evidence="7 8" key="1">
    <citation type="submission" date="2019-03" db="EMBL/GenBank/DDBJ databases">
        <title>Genomic Encyclopedia of Type Strains, Phase III (KMG-III): the genomes of soil and plant-associated and newly described type strains.</title>
        <authorList>
            <person name="Whitman W."/>
        </authorList>
    </citation>
    <scope>NUCLEOTIDE SEQUENCE [LARGE SCALE GENOMIC DNA]</scope>
    <source>
        <strain evidence="7 8">VKM Ac-2527</strain>
    </source>
</reference>
<keyword evidence="1" id="KW-0805">Transcription regulation</keyword>
<dbReference type="RefSeq" id="WP_133801962.1">
    <property type="nucleotide sequence ID" value="NZ_SNWQ01000010.1"/>
</dbReference>
<keyword evidence="3" id="KW-0804">Transcription</keyword>
<feature type="domain" description="HTH tetR-type" evidence="6">
    <location>
        <begin position="37"/>
        <end position="97"/>
    </location>
</feature>
<feature type="region of interest" description="Disordered" evidence="5">
    <location>
        <begin position="1"/>
        <end position="37"/>
    </location>
</feature>
<dbReference type="Gene3D" id="1.10.10.60">
    <property type="entry name" value="Homeodomain-like"/>
    <property type="match status" value="1"/>
</dbReference>
<proteinExistence type="predicted"/>
<dbReference type="Gene3D" id="1.10.357.10">
    <property type="entry name" value="Tetracycline Repressor, domain 2"/>
    <property type="match status" value="1"/>
</dbReference>
<dbReference type="PROSITE" id="PS01081">
    <property type="entry name" value="HTH_TETR_1"/>
    <property type="match status" value="1"/>
</dbReference>
<dbReference type="Proteomes" id="UP000295388">
    <property type="component" value="Unassembled WGS sequence"/>
</dbReference>
<dbReference type="Pfam" id="PF00440">
    <property type="entry name" value="TetR_N"/>
    <property type="match status" value="1"/>
</dbReference>
<evidence type="ECO:0000256" key="3">
    <source>
        <dbReference type="ARBA" id="ARBA00023163"/>
    </source>
</evidence>
<feature type="DNA-binding region" description="H-T-H motif" evidence="4">
    <location>
        <begin position="60"/>
        <end position="79"/>
    </location>
</feature>
<comment type="caution">
    <text evidence="7">The sequence shown here is derived from an EMBL/GenBank/DDBJ whole genome shotgun (WGS) entry which is preliminary data.</text>
</comment>
<dbReference type="GO" id="GO:0003700">
    <property type="term" value="F:DNA-binding transcription factor activity"/>
    <property type="evidence" value="ECO:0007669"/>
    <property type="project" value="TreeGrafter"/>
</dbReference>
<evidence type="ECO:0000256" key="5">
    <source>
        <dbReference type="SAM" id="MobiDB-lite"/>
    </source>
</evidence>
<dbReference type="InterPro" id="IPR050109">
    <property type="entry name" value="HTH-type_TetR-like_transc_reg"/>
</dbReference>
<dbReference type="SUPFAM" id="SSF46689">
    <property type="entry name" value="Homeodomain-like"/>
    <property type="match status" value="1"/>
</dbReference>
<evidence type="ECO:0000256" key="2">
    <source>
        <dbReference type="ARBA" id="ARBA00023125"/>
    </source>
</evidence>
<dbReference type="PRINTS" id="PR00455">
    <property type="entry name" value="HTHTETR"/>
</dbReference>
<dbReference type="Pfam" id="PF16859">
    <property type="entry name" value="TetR_C_11"/>
    <property type="match status" value="1"/>
</dbReference>
<name>A0A4R6KC26_9ACTN</name>
<evidence type="ECO:0000256" key="1">
    <source>
        <dbReference type="ARBA" id="ARBA00023015"/>
    </source>
</evidence>